<dbReference type="Proteomes" id="UP000054538">
    <property type="component" value="Unassembled WGS sequence"/>
</dbReference>
<name>A0A0D0D5K5_9AGAM</name>
<accession>A0A0D0D5K5</accession>
<sequence>GILHDHSINWFVKAYHTINKPELINKSFSLCKVQNFNLSFTSLTSPEAL</sequence>
<reference evidence="2" key="2">
    <citation type="submission" date="2015-01" db="EMBL/GenBank/DDBJ databases">
        <title>Evolutionary Origins and Diversification of the Mycorrhizal Mutualists.</title>
        <authorList>
            <consortium name="DOE Joint Genome Institute"/>
            <consortium name="Mycorrhizal Genomics Consortium"/>
            <person name="Kohler A."/>
            <person name="Kuo A."/>
            <person name="Nagy L.G."/>
            <person name="Floudas D."/>
            <person name="Copeland A."/>
            <person name="Barry K.W."/>
            <person name="Cichocki N."/>
            <person name="Veneault-Fourrey C."/>
            <person name="LaButti K."/>
            <person name="Lindquist E.A."/>
            <person name="Lipzen A."/>
            <person name="Lundell T."/>
            <person name="Morin E."/>
            <person name="Murat C."/>
            <person name="Riley R."/>
            <person name="Ohm R."/>
            <person name="Sun H."/>
            <person name="Tunlid A."/>
            <person name="Henrissat B."/>
            <person name="Grigoriev I.V."/>
            <person name="Hibbett D.S."/>
            <person name="Martin F."/>
        </authorList>
    </citation>
    <scope>NUCLEOTIDE SEQUENCE [LARGE SCALE GENOMIC DNA]</scope>
    <source>
        <strain evidence="2">Ve08.2h10</strain>
    </source>
</reference>
<protein>
    <submittedName>
        <fullName evidence="1">Uncharacterized protein</fullName>
    </submittedName>
</protein>
<feature type="non-terminal residue" evidence="1">
    <location>
        <position position="49"/>
    </location>
</feature>
<dbReference type="AlphaFoldDB" id="A0A0D0D5K5"/>
<proteinExistence type="predicted"/>
<dbReference type="HOGENOM" id="CLU_3147258_0_0_1"/>
<dbReference type="OrthoDB" id="2655140at2759"/>
<keyword evidence="2" id="KW-1185">Reference proteome</keyword>
<evidence type="ECO:0000313" key="1">
    <source>
        <dbReference type="EMBL" id="KIK78901.1"/>
    </source>
</evidence>
<dbReference type="EMBL" id="KN826438">
    <property type="protein sequence ID" value="KIK78901.1"/>
    <property type="molecule type" value="Genomic_DNA"/>
</dbReference>
<gene>
    <name evidence="1" type="ORF">PAXRUDRAFT_162783</name>
</gene>
<reference evidence="1 2" key="1">
    <citation type="submission" date="2014-04" db="EMBL/GenBank/DDBJ databases">
        <authorList>
            <consortium name="DOE Joint Genome Institute"/>
            <person name="Kuo A."/>
            <person name="Kohler A."/>
            <person name="Jargeat P."/>
            <person name="Nagy L.G."/>
            <person name="Floudas D."/>
            <person name="Copeland A."/>
            <person name="Barry K.W."/>
            <person name="Cichocki N."/>
            <person name="Veneault-Fourrey C."/>
            <person name="LaButti K."/>
            <person name="Lindquist E.A."/>
            <person name="Lipzen A."/>
            <person name="Lundell T."/>
            <person name="Morin E."/>
            <person name="Murat C."/>
            <person name="Sun H."/>
            <person name="Tunlid A."/>
            <person name="Henrissat B."/>
            <person name="Grigoriev I.V."/>
            <person name="Hibbett D.S."/>
            <person name="Martin F."/>
            <person name="Nordberg H.P."/>
            <person name="Cantor M.N."/>
            <person name="Hua S.X."/>
        </authorList>
    </citation>
    <scope>NUCLEOTIDE SEQUENCE [LARGE SCALE GENOMIC DNA]</scope>
    <source>
        <strain evidence="1 2">Ve08.2h10</strain>
    </source>
</reference>
<dbReference type="InParanoid" id="A0A0D0D5K5"/>
<evidence type="ECO:0000313" key="2">
    <source>
        <dbReference type="Proteomes" id="UP000054538"/>
    </source>
</evidence>
<organism evidence="1 2">
    <name type="scientific">Paxillus rubicundulus Ve08.2h10</name>
    <dbReference type="NCBI Taxonomy" id="930991"/>
    <lineage>
        <taxon>Eukaryota</taxon>
        <taxon>Fungi</taxon>
        <taxon>Dikarya</taxon>
        <taxon>Basidiomycota</taxon>
        <taxon>Agaricomycotina</taxon>
        <taxon>Agaricomycetes</taxon>
        <taxon>Agaricomycetidae</taxon>
        <taxon>Boletales</taxon>
        <taxon>Paxilineae</taxon>
        <taxon>Paxillaceae</taxon>
        <taxon>Paxillus</taxon>
    </lineage>
</organism>